<dbReference type="AlphaFoldDB" id="A0A401GQS7"/>
<dbReference type="InParanoid" id="A0A401GQS7"/>
<feature type="region of interest" description="Disordered" evidence="1">
    <location>
        <begin position="222"/>
        <end position="255"/>
    </location>
</feature>
<dbReference type="GeneID" id="38781472"/>
<accession>A0A401GQS7</accession>
<keyword evidence="3" id="KW-1185">Reference proteome</keyword>
<sequence length="414" mass="46175">MRDAAETFIDEHKPNLTPQVSSDSYSAPLTYAAAASQALPTTHAQTLAREKARSSQVIVDGATCKHADGSVLNEDELLAKVNMAYDLMGVTRADAPLEFAFKSVSRMHNRGIVYNLDSMELAKWLRSPDVMKSFLEHFSDQASCVKVHTYSTLAEFVPVACKPDNSSYLRITEGTNNLDPNVIEEAHWIKPLECRVKGQKVTHLILRFNDPWAANRAICNGHSQQTSHGKETDLGTTPMPEMPEDQSSSPCQTSACEADPTDLRCSNCILAGRTDADHVAWDHDCPIFLEHCRRMEDCQPEAKYRFFPTDDPSSWELVGQPIVPAAPSHPHQHAPAPPRNALFSQDWANEVDNLYPQPDLYPHPSQARQAYEVKHPHEASQTQPHLEQARIHHLVSRSSSRLSYARASPISFHA</sequence>
<name>A0A401GQS7_9APHY</name>
<feature type="region of interest" description="Disordered" evidence="1">
    <location>
        <begin position="1"/>
        <end position="21"/>
    </location>
</feature>
<gene>
    <name evidence="2" type="ORF">SCP_0605340</name>
</gene>
<dbReference type="RefSeq" id="XP_027615468.1">
    <property type="nucleotide sequence ID" value="XM_027759667.1"/>
</dbReference>
<dbReference type="EMBL" id="BFAD01000006">
    <property type="protein sequence ID" value="GBE84555.1"/>
    <property type="molecule type" value="Genomic_DNA"/>
</dbReference>
<feature type="compositionally biased region" description="Polar residues" evidence="1">
    <location>
        <begin position="245"/>
        <end position="255"/>
    </location>
</feature>
<organism evidence="2 3">
    <name type="scientific">Sparassis crispa</name>
    <dbReference type="NCBI Taxonomy" id="139825"/>
    <lineage>
        <taxon>Eukaryota</taxon>
        <taxon>Fungi</taxon>
        <taxon>Dikarya</taxon>
        <taxon>Basidiomycota</taxon>
        <taxon>Agaricomycotina</taxon>
        <taxon>Agaricomycetes</taxon>
        <taxon>Polyporales</taxon>
        <taxon>Sparassidaceae</taxon>
        <taxon>Sparassis</taxon>
    </lineage>
</organism>
<reference evidence="2 3" key="1">
    <citation type="journal article" date="2018" name="Sci. Rep.">
        <title>Genome sequence of the cauliflower mushroom Sparassis crispa (Hanabiratake) and its association with beneficial usage.</title>
        <authorList>
            <person name="Kiyama R."/>
            <person name="Furutani Y."/>
            <person name="Kawaguchi K."/>
            <person name="Nakanishi T."/>
        </authorList>
    </citation>
    <scope>NUCLEOTIDE SEQUENCE [LARGE SCALE GENOMIC DNA]</scope>
</reference>
<feature type="compositionally biased region" description="Basic and acidic residues" evidence="1">
    <location>
        <begin position="1"/>
        <end position="14"/>
    </location>
</feature>
<comment type="caution">
    <text evidence="2">The sequence shown here is derived from an EMBL/GenBank/DDBJ whole genome shotgun (WGS) entry which is preliminary data.</text>
</comment>
<evidence type="ECO:0000313" key="3">
    <source>
        <dbReference type="Proteomes" id="UP000287166"/>
    </source>
</evidence>
<feature type="region of interest" description="Disordered" evidence="1">
    <location>
        <begin position="358"/>
        <end position="384"/>
    </location>
</feature>
<dbReference type="OrthoDB" id="4230923at2759"/>
<dbReference type="Proteomes" id="UP000287166">
    <property type="component" value="Unassembled WGS sequence"/>
</dbReference>
<evidence type="ECO:0000313" key="2">
    <source>
        <dbReference type="EMBL" id="GBE84555.1"/>
    </source>
</evidence>
<evidence type="ECO:0000256" key="1">
    <source>
        <dbReference type="SAM" id="MobiDB-lite"/>
    </source>
</evidence>
<protein>
    <submittedName>
        <fullName evidence="2">Uncharacterized protein</fullName>
    </submittedName>
</protein>
<proteinExistence type="predicted"/>